<dbReference type="OrthoDB" id="581550at2"/>
<comment type="caution">
    <text evidence="1">The sequence shown here is derived from an EMBL/GenBank/DDBJ whole genome shotgun (WGS) entry which is preliminary data.</text>
</comment>
<name>A0A2U2MXU8_9GAMM</name>
<reference evidence="1 2" key="1">
    <citation type="submission" date="2018-05" db="EMBL/GenBank/DDBJ databases">
        <title>Spiribacter halobius sp. nov., a moderately halophilic bacterium isolated from marine solar saltern.</title>
        <authorList>
            <person name="Zheng W.-S."/>
            <person name="Lu D.-C."/>
            <person name="Du Z.-J."/>
        </authorList>
    </citation>
    <scope>NUCLEOTIDE SEQUENCE [LARGE SCALE GENOMIC DNA]</scope>
    <source>
        <strain evidence="1 2">E85</strain>
    </source>
</reference>
<organism evidence="1 2">
    <name type="scientific">Sediminicurvatus halobius</name>
    <dbReference type="NCBI Taxonomy" id="2182432"/>
    <lineage>
        <taxon>Bacteria</taxon>
        <taxon>Pseudomonadati</taxon>
        <taxon>Pseudomonadota</taxon>
        <taxon>Gammaproteobacteria</taxon>
        <taxon>Chromatiales</taxon>
        <taxon>Ectothiorhodospiraceae</taxon>
        <taxon>Sediminicurvatus</taxon>
    </lineage>
</organism>
<proteinExistence type="predicted"/>
<dbReference type="Proteomes" id="UP000245474">
    <property type="component" value="Unassembled WGS sequence"/>
</dbReference>
<dbReference type="RefSeq" id="WP_109679754.1">
    <property type="nucleotide sequence ID" value="NZ_CP086615.1"/>
</dbReference>
<protein>
    <submittedName>
        <fullName evidence="1">Uncharacterized protein</fullName>
    </submittedName>
</protein>
<evidence type="ECO:0000313" key="2">
    <source>
        <dbReference type="Proteomes" id="UP000245474"/>
    </source>
</evidence>
<sequence>MQILNALLNDSRMLRIWNYPDAPLLCALPPSADSGFRAILLVRFRSDARTGVWLRADELRKPRWRSDARAWQVPVSWFDRLTQRCLEDHGAVYLVHTHVIEQVCTPSCQTATRHWCECSCQGRNHGIARDEARNYAFDGAFIVESFVKHFICRKLTTVDGWVTATDVA</sequence>
<accession>A0A2U2MXU8</accession>
<gene>
    <name evidence="1" type="ORF">DEM34_15545</name>
</gene>
<dbReference type="EMBL" id="QFFI01000030">
    <property type="protein sequence ID" value="PWG61602.1"/>
    <property type="molecule type" value="Genomic_DNA"/>
</dbReference>
<keyword evidence="2" id="KW-1185">Reference proteome</keyword>
<evidence type="ECO:0000313" key="1">
    <source>
        <dbReference type="EMBL" id="PWG61602.1"/>
    </source>
</evidence>
<dbReference type="AlphaFoldDB" id="A0A2U2MXU8"/>